<keyword evidence="6" id="KW-0809">Transit peptide</keyword>
<evidence type="ECO:0000313" key="13">
    <source>
        <dbReference type="EMBL" id="CAB9497612.1"/>
    </source>
</evidence>
<comment type="catalytic activity">
    <reaction evidence="11">
        <text>protochlorophyllide a + NADP(+) = 3,8-divinyl protochlorophyllide a + NADPH + H(+)</text>
        <dbReference type="Rhea" id="RHEA:48884"/>
        <dbReference type="ChEBI" id="CHEBI:15378"/>
        <dbReference type="ChEBI" id="CHEBI:57783"/>
        <dbReference type="ChEBI" id="CHEBI:58349"/>
        <dbReference type="ChEBI" id="CHEBI:58632"/>
        <dbReference type="ChEBI" id="CHEBI:83350"/>
        <dbReference type="EC" id="1.3.1.75"/>
    </reaction>
</comment>
<keyword evidence="8" id="KW-0149">Chlorophyll biosynthesis</keyword>
<keyword evidence="14" id="KW-1185">Reference proteome</keyword>
<evidence type="ECO:0000256" key="7">
    <source>
        <dbReference type="ARBA" id="ARBA00023002"/>
    </source>
</evidence>
<keyword evidence="4" id="KW-0934">Plastid</keyword>
<evidence type="ECO:0000256" key="9">
    <source>
        <dbReference type="ARBA" id="ARBA00024059"/>
    </source>
</evidence>
<dbReference type="Pfam" id="PF13460">
    <property type="entry name" value="NAD_binding_10"/>
    <property type="match status" value="1"/>
</dbReference>
<dbReference type="Gene3D" id="3.40.50.720">
    <property type="entry name" value="NAD(P)-binding Rossmann-like Domain"/>
    <property type="match status" value="1"/>
</dbReference>
<dbReference type="GO" id="GO:0015995">
    <property type="term" value="P:chlorophyll biosynthetic process"/>
    <property type="evidence" value="ECO:0007669"/>
    <property type="project" value="UniProtKB-KW"/>
</dbReference>
<evidence type="ECO:0000256" key="6">
    <source>
        <dbReference type="ARBA" id="ARBA00022946"/>
    </source>
</evidence>
<dbReference type="InterPro" id="IPR044201">
    <property type="entry name" value="DVR-like"/>
</dbReference>
<comment type="pathway">
    <text evidence="2">Porphyrin-containing compound metabolism; chlorophyll biosynthesis.</text>
</comment>
<evidence type="ECO:0000256" key="2">
    <source>
        <dbReference type="ARBA" id="ARBA00005173"/>
    </source>
</evidence>
<keyword evidence="5" id="KW-0521">NADP</keyword>
<name>A0A9N8D6Y2_9STRA</name>
<dbReference type="PANTHER" id="PTHR47378">
    <property type="entry name" value="DIVINYL CHLOROPHYLLIDE A 8-VINYL-REDUCTASE, CHLOROPLASTIC"/>
    <property type="match status" value="1"/>
</dbReference>
<dbReference type="GO" id="GO:0009507">
    <property type="term" value="C:chloroplast"/>
    <property type="evidence" value="ECO:0007669"/>
    <property type="project" value="UniProtKB-SubCell"/>
</dbReference>
<keyword evidence="7" id="KW-0560">Oxidoreductase</keyword>
<evidence type="ECO:0000256" key="3">
    <source>
        <dbReference type="ARBA" id="ARBA00022528"/>
    </source>
</evidence>
<reference evidence="13" key="1">
    <citation type="submission" date="2020-06" db="EMBL/GenBank/DDBJ databases">
        <authorList>
            <consortium name="Plant Systems Biology data submission"/>
        </authorList>
    </citation>
    <scope>NUCLEOTIDE SEQUENCE</scope>
    <source>
        <strain evidence="13">D6</strain>
    </source>
</reference>
<dbReference type="InterPro" id="IPR036291">
    <property type="entry name" value="NAD(P)-bd_dom_sf"/>
</dbReference>
<dbReference type="GO" id="GO:0033728">
    <property type="term" value="F:3,8-divinyl protochlorophyllide a 8-vinyl-reductase (NADPH) activity"/>
    <property type="evidence" value="ECO:0007669"/>
    <property type="project" value="UniProtKB-EC"/>
</dbReference>
<dbReference type="PANTHER" id="PTHR47378:SF1">
    <property type="entry name" value="DIVINYL CHLOROPHYLLIDE A 8-VINYL-REDUCTASE, CHLOROPLASTIC"/>
    <property type="match status" value="1"/>
</dbReference>
<dbReference type="InterPro" id="IPR016040">
    <property type="entry name" value="NAD(P)-bd_dom"/>
</dbReference>
<comment type="subcellular location">
    <subcellularLocation>
        <location evidence="1">Plastid</location>
        <location evidence="1">Chloroplast</location>
    </subcellularLocation>
</comment>
<keyword evidence="3" id="KW-0150">Chloroplast</keyword>
<proteinExistence type="predicted"/>
<evidence type="ECO:0000256" key="4">
    <source>
        <dbReference type="ARBA" id="ARBA00022640"/>
    </source>
</evidence>
<evidence type="ECO:0000256" key="10">
    <source>
        <dbReference type="ARBA" id="ARBA00024089"/>
    </source>
</evidence>
<accession>A0A9N8D6Y2</accession>
<evidence type="ECO:0000256" key="5">
    <source>
        <dbReference type="ARBA" id="ARBA00022857"/>
    </source>
</evidence>
<dbReference type="AlphaFoldDB" id="A0A9N8D6Y2"/>
<evidence type="ECO:0000259" key="12">
    <source>
        <dbReference type="Pfam" id="PF13460"/>
    </source>
</evidence>
<evidence type="ECO:0000256" key="1">
    <source>
        <dbReference type="ARBA" id="ARBA00004229"/>
    </source>
</evidence>
<sequence>MRAATAKTNVIAGASGYIGQSVVKESVKQGFHTVALVRDIEKIRTTQYEEVFRGATVLQCDVTNPLEVNQTLQEIAATAPSKSLEAVISCLASRTGIEKDAYAIDYQATLNCLQGGTTAGARHFVLLSAFCLRNPKLKFQQAKLKFEDKLTSQKDLTWSIVRPTAYFKSVSSQIEVVAYDEAPYVMFGDGEVTKCNPIAESDLARYMIECISDKTRQNRILNVGGPDDPITMKMQGQMIFDLVGRQAEYVTAPIWLFDVLINSLQFLADVFQSESLADAAETGRIGNYYAVEDMLTTEPAEQYGTITLGEHYSRLVAQGRPDYDPYADDALITRKQVANLMKVFL</sequence>
<dbReference type="OrthoDB" id="419598at2759"/>
<dbReference type="CDD" id="cd05243">
    <property type="entry name" value="SDR_a5"/>
    <property type="match status" value="1"/>
</dbReference>
<organism evidence="13 14">
    <name type="scientific">Seminavis robusta</name>
    <dbReference type="NCBI Taxonomy" id="568900"/>
    <lineage>
        <taxon>Eukaryota</taxon>
        <taxon>Sar</taxon>
        <taxon>Stramenopiles</taxon>
        <taxon>Ochrophyta</taxon>
        <taxon>Bacillariophyta</taxon>
        <taxon>Bacillariophyceae</taxon>
        <taxon>Bacillariophycidae</taxon>
        <taxon>Naviculales</taxon>
        <taxon>Naviculaceae</taxon>
        <taxon>Seminavis</taxon>
    </lineage>
</organism>
<dbReference type="SUPFAM" id="SSF51735">
    <property type="entry name" value="NAD(P)-binding Rossmann-fold domains"/>
    <property type="match status" value="1"/>
</dbReference>
<evidence type="ECO:0000313" key="14">
    <source>
        <dbReference type="Proteomes" id="UP001153069"/>
    </source>
</evidence>
<dbReference type="Proteomes" id="UP001153069">
    <property type="component" value="Unassembled WGS sequence"/>
</dbReference>
<comment type="caution">
    <text evidence="13">The sequence shown here is derived from an EMBL/GenBank/DDBJ whole genome shotgun (WGS) entry which is preliminary data.</text>
</comment>
<evidence type="ECO:0000256" key="8">
    <source>
        <dbReference type="ARBA" id="ARBA00023171"/>
    </source>
</evidence>
<protein>
    <recommendedName>
        <fullName evidence="10">Divinyl chlorophyllide a 8-vinyl-reductase, chloroplastic</fullName>
        <ecNumber evidence="9">1.3.1.75</ecNumber>
    </recommendedName>
</protein>
<gene>
    <name evidence="13" type="ORF">SEMRO_23_G015560.1</name>
</gene>
<feature type="domain" description="NAD(P)-binding" evidence="12">
    <location>
        <begin position="13"/>
        <end position="213"/>
    </location>
</feature>
<dbReference type="EMBL" id="CAICTM010000023">
    <property type="protein sequence ID" value="CAB9497612.1"/>
    <property type="molecule type" value="Genomic_DNA"/>
</dbReference>
<evidence type="ECO:0000256" key="11">
    <source>
        <dbReference type="ARBA" id="ARBA00049498"/>
    </source>
</evidence>
<dbReference type="EC" id="1.3.1.75" evidence="9"/>